<feature type="compositionally biased region" description="Low complexity" evidence="8">
    <location>
        <begin position="1"/>
        <end position="14"/>
    </location>
</feature>
<keyword evidence="7 9" id="KW-0472">Membrane</keyword>
<feature type="transmembrane region" description="Helical" evidence="9">
    <location>
        <begin position="170"/>
        <end position="192"/>
    </location>
</feature>
<feature type="transmembrane region" description="Helical" evidence="9">
    <location>
        <begin position="119"/>
        <end position="136"/>
    </location>
</feature>
<keyword evidence="4" id="KW-1003">Cell membrane</keyword>
<gene>
    <name evidence="11" type="ORF">ACFSDA_05600</name>
</gene>
<evidence type="ECO:0000256" key="9">
    <source>
        <dbReference type="SAM" id="Phobius"/>
    </source>
</evidence>
<keyword evidence="3" id="KW-0813">Transport</keyword>
<comment type="similarity">
    <text evidence="2">Belongs to the major facilitator superfamily.</text>
</comment>
<dbReference type="SUPFAM" id="SSF103473">
    <property type="entry name" value="MFS general substrate transporter"/>
    <property type="match status" value="1"/>
</dbReference>
<keyword evidence="6 9" id="KW-1133">Transmembrane helix</keyword>
<feature type="transmembrane region" description="Helical" evidence="9">
    <location>
        <begin position="319"/>
        <end position="336"/>
    </location>
</feature>
<evidence type="ECO:0000256" key="7">
    <source>
        <dbReference type="ARBA" id="ARBA00023136"/>
    </source>
</evidence>
<organism evidence="11 12">
    <name type="scientific">Brachybacterium rhamnosum</name>
    <dbReference type="NCBI Taxonomy" id="173361"/>
    <lineage>
        <taxon>Bacteria</taxon>
        <taxon>Bacillati</taxon>
        <taxon>Actinomycetota</taxon>
        <taxon>Actinomycetes</taxon>
        <taxon>Micrococcales</taxon>
        <taxon>Dermabacteraceae</taxon>
        <taxon>Brachybacterium</taxon>
    </lineage>
</organism>
<dbReference type="InterPro" id="IPR011701">
    <property type="entry name" value="MFS"/>
</dbReference>
<dbReference type="Gene3D" id="1.20.1250.20">
    <property type="entry name" value="MFS general substrate transporter like domains"/>
    <property type="match status" value="2"/>
</dbReference>
<evidence type="ECO:0000256" key="2">
    <source>
        <dbReference type="ARBA" id="ARBA00008335"/>
    </source>
</evidence>
<accession>A0ABW4PWJ3</accession>
<dbReference type="PROSITE" id="PS50850">
    <property type="entry name" value="MFS"/>
    <property type="match status" value="1"/>
</dbReference>
<feature type="transmembrane region" description="Helical" evidence="9">
    <location>
        <begin position="142"/>
        <end position="163"/>
    </location>
</feature>
<feature type="transmembrane region" description="Helical" evidence="9">
    <location>
        <begin position="86"/>
        <end position="107"/>
    </location>
</feature>
<evidence type="ECO:0000256" key="3">
    <source>
        <dbReference type="ARBA" id="ARBA00022448"/>
    </source>
</evidence>
<dbReference type="InterPro" id="IPR036259">
    <property type="entry name" value="MFS_trans_sf"/>
</dbReference>
<proteinExistence type="inferred from homology"/>
<evidence type="ECO:0000256" key="5">
    <source>
        <dbReference type="ARBA" id="ARBA00022692"/>
    </source>
</evidence>
<dbReference type="InterPro" id="IPR020846">
    <property type="entry name" value="MFS_dom"/>
</dbReference>
<feature type="transmembrane region" description="Helical" evidence="9">
    <location>
        <begin position="204"/>
        <end position="223"/>
    </location>
</feature>
<dbReference type="EMBL" id="JBHUFL010000002">
    <property type="protein sequence ID" value="MFD1834549.1"/>
    <property type="molecule type" value="Genomic_DNA"/>
</dbReference>
<dbReference type="RefSeq" id="WP_343903826.1">
    <property type="nucleotide sequence ID" value="NZ_BAAAIS010000002.1"/>
</dbReference>
<dbReference type="PANTHER" id="PTHR43271:SF1">
    <property type="entry name" value="INNER MEMBRANE TRANSPORT PROTEIN YNFM"/>
    <property type="match status" value="1"/>
</dbReference>
<evidence type="ECO:0000256" key="4">
    <source>
        <dbReference type="ARBA" id="ARBA00022475"/>
    </source>
</evidence>
<dbReference type="Proteomes" id="UP001597280">
    <property type="component" value="Unassembled WGS sequence"/>
</dbReference>
<dbReference type="PANTHER" id="PTHR43271">
    <property type="entry name" value="BLL2771 PROTEIN"/>
    <property type="match status" value="1"/>
</dbReference>
<evidence type="ECO:0000313" key="12">
    <source>
        <dbReference type="Proteomes" id="UP001597280"/>
    </source>
</evidence>
<feature type="transmembrane region" description="Helical" evidence="9">
    <location>
        <begin position="378"/>
        <end position="399"/>
    </location>
</feature>
<feature type="region of interest" description="Disordered" evidence="8">
    <location>
        <begin position="1"/>
        <end position="37"/>
    </location>
</feature>
<evidence type="ECO:0000256" key="6">
    <source>
        <dbReference type="ARBA" id="ARBA00022989"/>
    </source>
</evidence>
<dbReference type="Pfam" id="PF07690">
    <property type="entry name" value="MFS_1"/>
    <property type="match status" value="1"/>
</dbReference>
<dbReference type="CDD" id="cd17324">
    <property type="entry name" value="MFS_NepI_like"/>
    <property type="match status" value="1"/>
</dbReference>
<evidence type="ECO:0000256" key="1">
    <source>
        <dbReference type="ARBA" id="ARBA00004651"/>
    </source>
</evidence>
<comment type="subcellular location">
    <subcellularLocation>
        <location evidence="1">Cell membrane</location>
        <topology evidence="1">Multi-pass membrane protein</topology>
    </subcellularLocation>
</comment>
<protein>
    <submittedName>
        <fullName evidence="11">MFS transporter</fullName>
    </submittedName>
</protein>
<feature type="transmembrane region" description="Helical" evidence="9">
    <location>
        <begin position="50"/>
        <end position="66"/>
    </location>
</feature>
<name>A0ABW4PWJ3_9MICO</name>
<evidence type="ECO:0000256" key="8">
    <source>
        <dbReference type="SAM" id="MobiDB-lite"/>
    </source>
</evidence>
<evidence type="ECO:0000313" key="11">
    <source>
        <dbReference type="EMBL" id="MFD1834549.1"/>
    </source>
</evidence>
<keyword evidence="5 9" id="KW-0812">Transmembrane</keyword>
<reference evidence="12" key="1">
    <citation type="journal article" date="2019" name="Int. J. Syst. Evol. Microbiol.">
        <title>The Global Catalogue of Microorganisms (GCM) 10K type strain sequencing project: providing services to taxonomists for standard genome sequencing and annotation.</title>
        <authorList>
            <consortium name="The Broad Institute Genomics Platform"/>
            <consortium name="The Broad Institute Genome Sequencing Center for Infectious Disease"/>
            <person name="Wu L."/>
            <person name="Ma J."/>
        </authorList>
    </citation>
    <scope>NUCLEOTIDE SEQUENCE [LARGE SCALE GENOMIC DNA]</scope>
    <source>
        <strain evidence="12">JCM 11650</strain>
    </source>
</reference>
<feature type="transmembrane region" description="Helical" evidence="9">
    <location>
        <begin position="405"/>
        <end position="425"/>
    </location>
</feature>
<feature type="domain" description="Major facilitator superfamily (MFS) profile" evidence="10">
    <location>
        <begin position="50"/>
        <end position="429"/>
    </location>
</feature>
<keyword evidence="12" id="KW-1185">Reference proteome</keyword>
<comment type="caution">
    <text evidence="11">The sequence shown here is derived from an EMBL/GenBank/DDBJ whole genome shotgun (WGS) entry which is preliminary data.</text>
</comment>
<evidence type="ECO:0000259" key="10">
    <source>
        <dbReference type="PROSITE" id="PS50850"/>
    </source>
</evidence>
<feature type="transmembrane region" description="Helical" evidence="9">
    <location>
        <begin position="254"/>
        <end position="274"/>
    </location>
</feature>
<sequence>MSTTPTLPTPVLRPSDLTDNAPAVAPPTAPTPAAAPWAGHDRGSAAYRRILLALLCAGIATFAQLYSPQGVLPILAADMGVDASRASLTVSAATLGLAASVLPWSLVADRIGRVAAMRVSLVAATALGLLMPWIPWFGTLMVVRVLEGAALGGIPAIAVVYLGEEIDRRHAAIAAGTYVSGTTIGGLLGRLVAGPVADLTDWRVGTFAVALMASAAALVFFTITPPPRGFSPHPVSVRHVVAAVGRHLRTPRLLVLYAQGFLLMGAFVAIYNYLGFRLEGAPYAMPSSLTSLLFIAYLSGTASSRIAGGLVARHGRRRVLLTSMGIMLAGALLTLAQPLVLVVAGLVVMTAGLFGAHAIASGWAGVQAAQDRAQATSLYNLWYYVGSSVFGFVGGMFFVAGGWPALIGMVAALIAIAGGFALLAAHERE</sequence>
<feature type="transmembrane region" description="Helical" evidence="9">
    <location>
        <begin position="342"/>
        <end position="366"/>
    </location>
</feature>